<dbReference type="Gene3D" id="3.80.10.10">
    <property type="entry name" value="Ribonuclease Inhibitor"/>
    <property type="match status" value="1"/>
</dbReference>
<keyword evidence="2" id="KW-1185">Reference proteome</keyword>
<dbReference type="PANTHER" id="PTHR38926:SF72">
    <property type="entry name" value="IM:7136021-RELATED"/>
    <property type="match status" value="1"/>
</dbReference>
<dbReference type="AlphaFoldDB" id="A0AAW0BAI9"/>
<reference evidence="1 2" key="1">
    <citation type="journal article" date="2024" name="J Genomics">
        <title>Draft genome sequencing and assembly of Favolaschia claudopus CIRM-BRFM 2984 isolated from oak limbs.</title>
        <authorList>
            <person name="Navarro D."/>
            <person name="Drula E."/>
            <person name="Chaduli D."/>
            <person name="Cazenave R."/>
            <person name="Ahrendt S."/>
            <person name="Wang J."/>
            <person name="Lipzen A."/>
            <person name="Daum C."/>
            <person name="Barry K."/>
            <person name="Grigoriev I.V."/>
            <person name="Favel A."/>
            <person name="Rosso M.N."/>
            <person name="Martin F."/>
        </authorList>
    </citation>
    <scope>NUCLEOTIDE SEQUENCE [LARGE SCALE GENOMIC DNA]</scope>
    <source>
        <strain evidence="1 2">CIRM-BRFM 2984</strain>
    </source>
</reference>
<evidence type="ECO:0000313" key="1">
    <source>
        <dbReference type="EMBL" id="KAK7023170.1"/>
    </source>
</evidence>
<sequence>MSRASQVAALQIQIDGLLSAIEVQKDVLQGLMSQHKEAQRKMNFFLDPMAQLPLEIQSMIFVFARQLGFEIPEPNPRSPPMVFLSVCRMWRDIALSTPALWSEIQLDSLPRGSNYLELGNIWLTRARALPLSVTLNGSLRLDRSVENLIARFSHQIEDLTLERAPKRLNDFWPPYVQFELKQGASLSSLKTLSIKAEDEEEFYFEYRGEWLDMLRGAPELSSLSMQNMIYSDEWAEPKPEPQPLTLASLHTLHLGKPHEHTLTGTHQNSSVILEYLTLPALRVLSLSCLDIADETLVSFLERSSPPLESLHLTPRSRWVVAGLCNCLRFMSTLIDLQLSAPASWQLSPVFTALATSPDVLPNLRTMTLWMSSLMFLDYEKLSRMLDMWRPASLVSFRLHFTPYCGAAHDYTADLPTEQVRSQLRDLAASGVNVHFGPMSENLLARW</sequence>
<gene>
    <name evidence="1" type="ORF">R3P38DRAFT_1099835</name>
</gene>
<dbReference type="EMBL" id="JAWWNJ010000036">
    <property type="protein sequence ID" value="KAK7023170.1"/>
    <property type="molecule type" value="Genomic_DNA"/>
</dbReference>
<organism evidence="1 2">
    <name type="scientific">Favolaschia claudopus</name>
    <dbReference type="NCBI Taxonomy" id="2862362"/>
    <lineage>
        <taxon>Eukaryota</taxon>
        <taxon>Fungi</taxon>
        <taxon>Dikarya</taxon>
        <taxon>Basidiomycota</taxon>
        <taxon>Agaricomycotina</taxon>
        <taxon>Agaricomycetes</taxon>
        <taxon>Agaricomycetidae</taxon>
        <taxon>Agaricales</taxon>
        <taxon>Marasmiineae</taxon>
        <taxon>Mycenaceae</taxon>
        <taxon>Favolaschia</taxon>
    </lineage>
</organism>
<name>A0AAW0BAI9_9AGAR</name>
<dbReference type="PANTHER" id="PTHR38926">
    <property type="entry name" value="F-BOX DOMAIN CONTAINING PROTEIN, EXPRESSED"/>
    <property type="match status" value="1"/>
</dbReference>
<comment type="caution">
    <text evidence="1">The sequence shown here is derived from an EMBL/GenBank/DDBJ whole genome shotgun (WGS) entry which is preliminary data.</text>
</comment>
<protein>
    <recommendedName>
        <fullName evidence="3">F-box domain-containing protein</fullName>
    </recommendedName>
</protein>
<dbReference type="Proteomes" id="UP001362999">
    <property type="component" value="Unassembled WGS sequence"/>
</dbReference>
<dbReference type="InterPro" id="IPR032675">
    <property type="entry name" value="LRR_dom_sf"/>
</dbReference>
<proteinExistence type="predicted"/>
<accession>A0AAW0BAI9</accession>
<evidence type="ECO:0000313" key="2">
    <source>
        <dbReference type="Proteomes" id="UP001362999"/>
    </source>
</evidence>
<dbReference type="SUPFAM" id="SSF52047">
    <property type="entry name" value="RNI-like"/>
    <property type="match status" value="1"/>
</dbReference>
<evidence type="ECO:0008006" key="3">
    <source>
        <dbReference type="Google" id="ProtNLM"/>
    </source>
</evidence>